<protein>
    <recommendedName>
        <fullName evidence="3">Metal-binding protein</fullName>
    </recommendedName>
</protein>
<name>A0ABP8XVV2_9PSEU</name>
<dbReference type="EMBL" id="BAABIC010000043">
    <property type="protein sequence ID" value="GAA4714591.1"/>
    <property type="molecule type" value="Genomic_DNA"/>
</dbReference>
<sequence length="124" mass="13473">MPLLICRTCPRYDTANNGRFSHTLTEALQDHPARDEIQLRYVQCLGGCPDDGVAAVDAPGKARVRFTGLDAADTAHAEALIKAAHAHHECATGAPDDWEIPAELQERISSVTFKRQPRSAGPWG</sequence>
<gene>
    <name evidence="1" type="ORF">GCM10023215_67230</name>
</gene>
<comment type="caution">
    <text evidence="1">The sequence shown here is derived from an EMBL/GenBank/DDBJ whole genome shotgun (WGS) entry which is preliminary data.</text>
</comment>
<evidence type="ECO:0000313" key="2">
    <source>
        <dbReference type="Proteomes" id="UP001500325"/>
    </source>
</evidence>
<keyword evidence="2" id="KW-1185">Reference proteome</keyword>
<dbReference type="InterPro" id="IPR012863">
    <property type="entry name" value="DUF1636"/>
</dbReference>
<reference evidence="2" key="1">
    <citation type="journal article" date="2019" name="Int. J. Syst. Evol. Microbiol.">
        <title>The Global Catalogue of Microorganisms (GCM) 10K type strain sequencing project: providing services to taxonomists for standard genome sequencing and annotation.</title>
        <authorList>
            <consortium name="The Broad Institute Genomics Platform"/>
            <consortium name="The Broad Institute Genome Sequencing Center for Infectious Disease"/>
            <person name="Wu L."/>
            <person name="Ma J."/>
        </authorList>
    </citation>
    <scope>NUCLEOTIDE SEQUENCE [LARGE SCALE GENOMIC DNA]</scope>
    <source>
        <strain evidence="2">JCM 18055</strain>
    </source>
</reference>
<dbReference type="Pfam" id="PF07845">
    <property type="entry name" value="DUF1636"/>
    <property type="match status" value="1"/>
</dbReference>
<accession>A0ABP8XVV2</accession>
<dbReference type="Proteomes" id="UP001500325">
    <property type="component" value="Unassembled WGS sequence"/>
</dbReference>
<evidence type="ECO:0008006" key="3">
    <source>
        <dbReference type="Google" id="ProtNLM"/>
    </source>
</evidence>
<proteinExistence type="predicted"/>
<organism evidence="1 2">
    <name type="scientific">Pseudonocardia yuanmonensis</name>
    <dbReference type="NCBI Taxonomy" id="1095914"/>
    <lineage>
        <taxon>Bacteria</taxon>
        <taxon>Bacillati</taxon>
        <taxon>Actinomycetota</taxon>
        <taxon>Actinomycetes</taxon>
        <taxon>Pseudonocardiales</taxon>
        <taxon>Pseudonocardiaceae</taxon>
        <taxon>Pseudonocardia</taxon>
    </lineage>
</organism>
<evidence type="ECO:0000313" key="1">
    <source>
        <dbReference type="EMBL" id="GAA4714591.1"/>
    </source>
</evidence>
<dbReference type="RefSeq" id="WP_345384860.1">
    <property type="nucleotide sequence ID" value="NZ_BAABIC010000043.1"/>
</dbReference>